<dbReference type="GeneID" id="121216750"/>
<dbReference type="InterPro" id="IPR004561">
    <property type="entry name" value="IsoChor_synthase"/>
</dbReference>
<dbReference type="NCBIfam" id="TIGR00543">
    <property type="entry name" value="isochor_syn"/>
    <property type="match status" value="1"/>
</dbReference>
<accession>A0ABM2ZZQ4</accession>
<keyword evidence="5" id="KW-0413">Isomerase</keyword>
<dbReference type="InterPro" id="IPR044250">
    <property type="entry name" value="MenF-like"/>
</dbReference>
<evidence type="ECO:0000256" key="4">
    <source>
        <dbReference type="ARBA" id="ARBA00022842"/>
    </source>
</evidence>
<dbReference type="InterPro" id="IPR015890">
    <property type="entry name" value="Chorismate_C"/>
</dbReference>
<evidence type="ECO:0000313" key="7">
    <source>
        <dbReference type="Proteomes" id="UP000818029"/>
    </source>
</evidence>
<evidence type="ECO:0000256" key="3">
    <source>
        <dbReference type="ARBA" id="ARBA00012824"/>
    </source>
</evidence>
<dbReference type="RefSeq" id="XP_040948081.1">
    <property type="nucleotide sequence ID" value="XM_041092147.1"/>
</dbReference>
<dbReference type="PANTHER" id="PTHR47253:SF4">
    <property type="entry name" value="ISOCHORISMATE SYNTHASE 2, CHLOROPLASTIC"/>
    <property type="match status" value="1"/>
</dbReference>
<gene>
    <name evidence="8" type="primary">LOC121216750</name>
</gene>
<sequence>MGLAGEIFIEQVEEKKNLETNNASVFILFPSHSFHLFPPSVSQRNSILSVFFLIYGKGMFGNEARRVVAWMNGCEGDPKLPIGSIETRTLTVVPSPSKAMERLSVAIRELKCSPPPLTSGILRLQVPIEEQIEAIEWLHAQHDNLPRCFFSGRRSRANGNGSNLLMDIGNENGDTSFTNNLVGVAGVGSAVFFQQLRPFSYHDWRSIKRFLSSECPLIRAYGAIRFDATANISPEWKAFASFYFMVPQVEFDELEGSSMLAITIAWDNALSWTWDEAIHSLETTMQQIASVVVKLKKEASGESILSKTHVPNKTHWDLAVKKALQEINTSSSELVKVVLARSSRILTATNIDPIAWLASLQVEGEDAYQFCLQPPNGPAFVGNTPERLFHRKWLSISSEALAATRARGESRALDLQIKHDLLSSPKDHLEFTVVRENIQNKLESVCDRVVVEPKKTVRKLPRIQHLYAQLTGNLRREDDEFEILSSLHPTPAVCGLPKEAARLFISETEMFDRGMYAGPVGWFGGGESEFAVGIRSALVEMDSGALIYAGAGIVEGSNPSSEWDELELKTSQPCSLDLRASIQYDVCLLSDCGSAFDSACSAPSCFNRRFLGNQKLRIWKSFINRVSDLGKKYMIQYVWRFGFFLFIN</sequence>
<dbReference type="Proteomes" id="UP000818029">
    <property type="component" value="Chromosome D05"/>
</dbReference>
<dbReference type="Pfam" id="PF00425">
    <property type="entry name" value="Chorismate_bind"/>
    <property type="match status" value="1"/>
</dbReference>
<organism evidence="7 8">
    <name type="scientific">Gossypium hirsutum</name>
    <name type="common">Upland cotton</name>
    <name type="synonym">Gossypium mexicanum</name>
    <dbReference type="NCBI Taxonomy" id="3635"/>
    <lineage>
        <taxon>Eukaryota</taxon>
        <taxon>Viridiplantae</taxon>
        <taxon>Streptophyta</taxon>
        <taxon>Embryophyta</taxon>
        <taxon>Tracheophyta</taxon>
        <taxon>Spermatophyta</taxon>
        <taxon>Magnoliopsida</taxon>
        <taxon>eudicotyledons</taxon>
        <taxon>Gunneridae</taxon>
        <taxon>Pentapetalae</taxon>
        <taxon>rosids</taxon>
        <taxon>malvids</taxon>
        <taxon>Malvales</taxon>
        <taxon>Malvaceae</taxon>
        <taxon>Malvoideae</taxon>
        <taxon>Gossypium</taxon>
    </lineage>
</organism>
<evidence type="ECO:0000256" key="1">
    <source>
        <dbReference type="ARBA" id="ARBA00000799"/>
    </source>
</evidence>
<comment type="similarity">
    <text evidence="2">Belongs to the isochorismate synthase family.</text>
</comment>
<name>A0ABM2ZZQ4_GOSHI</name>
<dbReference type="Gene3D" id="3.60.120.10">
    <property type="entry name" value="Anthranilate synthase"/>
    <property type="match status" value="1"/>
</dbReference>
<protein>
    <recommendedName>
        <fullName evidence="3">isochorismate synthase</fullName>
        <ecNumber evidence="3">5.4.4.2</ecNumber>
    </recommendedName>
</protein>
<dbReference type="PANTHER" id="PTHR47253">
    <property type="match status" value="1"/>
</dbReference>
<dbReference type="EC" id="5.4.4.2" evidence="3"/>
<evidence type="ECO:0000256" key="5">
    <source>
        <dbReference type="ARBA" id="ARBA00023235"/>
    </source>
</evidence>
<feature type="domain" description="Chorismate-utilising enzyme C-terminal" evidence="6">
    <location>
        <begin position="313"/>
        <end position="569"/>
    </location>
</feature>
<evidence type="ECO:0000256" key="2">
    <source>
        <dbReference type="ARBA" id="ARBA00005297"/>
    </source>
</evidence>
<reference evidence="8" key="2">
    <citation type="submission" date="2025-08" db="UniProtKB">
        <authorList>
            <consortium name="RefSeq"/>
        </authorList>
    </citation>
    <scope>IDENTIFICATION</scope>
</reference>
<evidence type="ECO:0000313" key="8">
    <source>
        <dbReference type="RefSeq" id="XP_040948081.1"/>
    </source>
</evidence>
<evidence type="ECO:0000259" key="6">
    <source>
        <dbReference type="Pfam" id="PF00425"/>
    </source>
</evidence>
<proteinExistence type="inferred from homology"/>
<keyword evidence="7" id="KW-1185">Reference proteome</keyword>
<reference evidence="7" key="1">
    <citation type="journal article" date="2020" name="Nat. Genet.">
        <title>Genomic diversifications of five Gossypium allopolyploid species and their impact on cotton improvement.</title>
        <authorList>
            <person name="Chen Z.J."/>
            <person name="Sreedasyam A."/>
            <person name="Ando A."/>
            <person name="Song Q."/>
            <person name="De Santiago L.M."/>
            <person name="Hulse-Kemp A.M."/>
            <person name="Ding M."/>
            <person name="Ye W."/>
            <person name="Kirkbride R.C."/>
            <person name="Jenkins J."/>
            <person name="Plott C."/>
            <person name="Lovell J."/>
            <person name="Lin Y.M."/>
            <person name="Vaughn R."/>
            <person name="Liu B."/>
            <person name="Simpson S."/>
            <person name="Scheffler B.E."/>
            <person name="Wen L."/>
            <person name="Saski C.A."/>
            <person name="Grover C.E."/>
            <person name="Hu G."/>
            <person name="Conover J.L."/>
            <person name="Carlson J.W."/>
            <person name="Shu S."/>
            <person name="Boston L.B."/>
            <person name="Williams M."/>
            <person name="Peterson D.G."/>
            <person name="McGee K."/>
            <person name="Jones D.C."/>
            <person name="Wendel J.F."/>
            <person name="Stelly D.M."/>
            <person name="Grimwood J."/>
            <person name="Schmutz J."/>
        </authorList>
    </citation>
    <scope>NUCLEOTIDE SEQUENCE [LARGE SCALE GENOMIC DNA]</scope>
    <source>
        <strain evidence="7">cv. TM-1</strain>
    </source>
</reference>
<dbReference type="SUPFAM" id="SSF56322">
    <property type="entry name" value="ADC synthase"/>
    <property type="match status" value="1"/>
</dbReference>
<comment type="catalytic activity">
    <reaction evidence="1">
        <text>chorismate = isochorismate</text>
        <dbReference type="Rhea" id="RHEA:18985"/>
        <dbReference type="ChEBI" id="CHEBI:29748"/>
        <dbReference type="ChEBI" id="CHEBI:29780"/>
        <dbReference type="EC" id="5.4.4.2"/>
    </reaction>
</comment>
<keyword evidence="4" id="KW-0460">Magnesium</keyword>
<dbReference type="InterPro" id="IPR005801">
    <property type="entry name" value="ADC_synthase"/>
</dbReference>